<evidence type="ECO:0000313" key="1">
    <source>
        <dbReference type="EMBL" id="PWR73427.1"/>
    </source>
</evidence>
<gene>
    <name evidence="1" type="ORF">DLD82_09240</name>
</gene>
<protein>
    <submittedName>
        <fullName evidence="1">Uncharacterized protein</fullName>
    </submittedName>
</protein>
<dbReference type="OrthoDB" id="116699at2157"/>
<proteinExistence type="predicted"/>
<dbReference type="RefSeq" id="WP_109940838.1">
    <property type="nucleotide sequence ID" value="NZ_QGMZ01000018.1"/>
</dbReference>
<dbReference type="Proteomes" id="UP000245934">
    <property type="component" value="Unassembled WGS sequence"/>
</dbReference>
<evidence type="ECO:0000313" key="2">
    <source>
        <dbReference type="Proteomes" id="UP000245934"/>
    </source>
</evidence>
<dbReference type="EMBL" id="QGMZ01000018">
    <property type="protein sequence ID" value="PWR73427.1"/>
    <property type="molecule type" value="Genomic_DNA"/>
</dbReference>
<name>A0A2V2NAS3_9EURY</name>
<accession>A0A2V2NAS3</accession>
<organism evidence="1 2">
    <name type="scientific">Methanospirillum stamsii</name>
    <dbReference type="NCBI Taxonomy" id="1277351"/>
    <lineage>
        <taxon>Archaea</taxon>
        <taxon>Methanobacteriati</taxon>
        <taxon>Methanobacteriota</taxon>
        <taxon>Stenosarchaea group</taxon>
        <taxon>Methanomicrobia</taxon>
        <taxon>Methanomicrobiales</taxon>
        <taxon>Methanospirillaceae</taxon>
        <taxon>Methanospirillum</taxon>
    </lineage>
</organism>
<comment type="caution">
    <text evidence="1">The sequence shown here is derived from an EMBL/GenBank/DDBJ whole genome shotgun (WGS) entry which is preliminary data.</text>
</comment>
<reference evidence="1 2" key="1">
    <citation type="submission" date="2018-05" db="EMBL/GenBank/DDBJ databases">
        <title>Draft genome of Methanospirillum stamsii Pt1.</title>
        <authorList>
            <person name="Dueholm M.S."/>
            <person name="Nielsen P.H."/>
            <person name="Bakmann L.F."/>
            <person name="Otzen D.E."/>
        </authorList>
    </citation>
    <scope>NUCLEOTIDE SEQUENCE [LARGE SCALE GENOMIC DNA]</scope>
    <source>
        <strain evidence="1 2">Pt1</strain>
    </source>
</reference>
<dbReference type="AlphaFoldDB" id="A0A2V2NAS3"/>
<sequence length="381" mass="42546">MMTESMKRSVLYIISGIAALVLCVTICSAGFAPEFEVMPLSVKAPSDASPYNDEGFLADAGSVIKKISNTTVPTGAKLSDLTDAYYRLISENVSPDFLPTANNIVAYLYYSSEAGSTYEDYHQYINSVSKTTDGSEYYNVADEYRKAATEYWSNIKDLFPDQTMYTMPSSSDPMPTESESSEATTLEGLEISIPIEQSTPNSENPDQTDEFKTTTIRWFEDYVLNAEEAEVNPVSKEVITSKGQKFMTGEGLEWADSTYMDLIGKNIAEDFYEKAQYIDAFFYLITQARDAYEDYTNDRTYVSSVSNGQENYDKSKKYYTEAGKAITHFDDILTDSTNNTLPDFPEFGEVELAGSAWDEYGAIGYVTTSMAEQLGWTETDT</sequence>
<keyword evidence="2" id="KW-1185">Reference proteome</keyword>